<comment type="caution">
    <text evidence="4">The sequence shown here is derived from an EMBL/GenBank/DDBJ whole genome shotgun (WGS) entry which is preliminary data.</text>
</comment>
<dbReference type="Pfam" id="PF07714">
    <property type="entry name" value="PK_Tyr_Ser-Thr"/>
    <property type="match status" value="1"/>
</dbReference>
<dbReference type="PROSITE" id="PS50011">
    <property type="entry name" value="PROTEIN_KINASE_DOM"/>
    <property type="match status" value="1"/>
</dbReference>
<dbReference type="InterPro" id="IPR000719">
    <property type="entry name" value="Prot_kinase_dom"/>
</dbReference>
<dbReference type="Gene3D" id="1.10.510.10">
    <property type="entry name" value="Transferase(Phosphotransferase) domain 1"/>
    <property type="match status" value="1"/>
</dbReference>
<dbReference type="PANTHER" id="PTHR48006:SF60">
    <property type="entry name" value="PROTEIN KINASE DOMAIN-CONTAINING PROTEIN"/>
    <property type="match status" value="1"/>
</dbReference>
<dbReference type="AlphaFoldDB" id="A0A540MWG7"/>
<sequence length="261" mass="28805">MDEPEILDTGLPGDHRFLKTQNGLWSFDPKCDVNSHKLFNVLKCSVLKLALDGADKVIMDRRTLKPSFAACKSPSGGYMAPEYAMRGYLTDKADVYSFGIVALEIVSGKSNTGYKPKEEFVYLLDGAYVLQEQGNMLELVDPDLGSNYSKTEAMIMLNLALLCTNPSPTLRPTMSSVVSMLEGKTPVQAPMKRGPVEQDARFKAFERLSQDSQTNVSMFSQDSHVRGASMEGPWVDSSVSLPSKDENMEHSSTSKLLDNLQ</sequence>
<name>A0A540MWG7_MALBA</name>
<evidence type="ECO:0000256" key="1">
    <source>
        <dbReference type="ARBA" id="ARBA00004479"/>
    </source>
</evidence>
<dbReference type="EMBL" id="VIEB01000161">
    <property type="protein sequence ID" value="TQE03127.1"/>
    <property type="molecule type" value="Genomic_DNA"/>
</dbReference>
<evidence type="ECO:0000313" key="5">
    <source>
        <dbReference type="Proteomes" id="UP000315295"/>
    </source>
</evidence>
<evidence type="ECO:0000313" key="4">
    <source>
        <dbReference type="EMBL" id="TQE03127.1"/>
    </source>
</evidence>
<dbReference type="InterPro" id="IPR001245">
    <property type="entry name" value="Ser-Thr/Tyr_kinase_cat_dom"/>
</dbReference>
<feature type="domain" description="Protein kinase" evidence="3">
    <location>
        <begin position="1"/>
        <end position="188"/>
    </location>
</feature>
<keyword evidence="5" id="KW-1185">Reference proteome</keyword>
<reference evidence="4 5" key="1">
    <citation type="journal article" date="2019" name="G3 (Bethesda)">
        <title>Sequencing of a Wild Apple (Malus baccata) Genome Unravels the Differences Between Cultivated and Wild Apple Species Regarding Disease Resistance and Cold Tolerance.</title>
        <authorList>
            <person name="Chen X."/>
        </authorList>
    </citation>
    <scope>NUCLEOTIDE SEQUENCE [LARGE SCALE GENOMIC DNA]</scope>
    <source>
        <strain evidence="5">cv. Shandingzi</strain>
        <tissue evidence="4">Leaves</tissue>
    </source>
</reference>
<dbReference type="GO" id="GO:0004672">
    <property type="term" value="F:protein kinase activity"/>
    <property type="evidence" value="ECO:0007669"/>
    <property type="project" value="InterPro"/>
</dbReference>
<dbReference type="PANTHER" id="PTHR48006">
    <property type="entry name" value="LEUCINE-RICH REPEAT-CONTAINING PROTEIN DDB_G0281931-RELATED"/>
    <property type="match status" value="1"/>
</dbReference>
<dbReference type="GO" id="GO:0005524">
    <property type="term" value="F:ATP binding"/>
    <property type="evidence" value="ECO:0007669"/>
    <property type="project" value="InterPro"/>
</dbReference>
<comment type="subcellular location">
    <subcellularLocation>
        <location evidence="1">Membrane</location>
        <topology evidence="1">Single-pass type I membrane protein</topology>
    </subcellularLocation>
</comment>
<dbReference type="Proteomes" id="UP000315295">
    <property type="component" value="Unassembled WGS sequence"/>
</dbReference>
<organism evidence="4 5">
    <name type="scientific">Malus baccata</name>
    <name type="common">Siberian crab apple</name>
    <name type="synonym">Pyrus baccata</name>
    <dbReference type="NCBI Taxonomy" id="106549"/>
    <lineage>
        <taxon>Eukaryota</taxon>
        <taxon>Viridiplantae</taxon>
        <taxon>Streptophyta</taxon>
        <taxon>Embryophyta</taxon>
        <taxon>Tracheophyta</taxon>
        <taxon>Spermatophyta</taxon>
        <taxon>Magnoliopsida</taxon>
        <taxon>eudicotyledons</taxon>
        <taxon>Gunneridae</taxon>
        <taxon>Pentapetalae</taxon>
        <taxon>rosids</taxon>
        <taxon>fabids</taxon>
        <taxon>Rosales</taxon>
        <taxon>Rosaceae</taxon>
        <taxon>Amygdaloideae</taxon>
        <taxon>Maleae</taxon>
        <taxon>Malus</taxon>
    </lineage>
</organism>
<proteinExistence type="predicted"/>
<dbReference type="InterPro" id="IPR051824">
    <property type="entry name" value="LRR_Rcpt-Like_S/T_Kinase"/>
</dbReference>
<evidence type="ECO:0000256" key="2">
    <source>
        <dbReference type="SAM" id="MobiDB-lite"/>
    </source>
</evidence>
<dbReference type="STRING" id="106549.A0A540MWG7"/>
<dbReference type="SUPFAM" id="SSF56112">
    <property type="entry name" value="Protein kinase-like (PK-like)"/>
    <property type="match status" value="1"/>
</dbReference>
<feature type="compositionally biased region" description="Polar residues" evidence="2">
    <location>
        <begin position="250"/>
        <end position="261"/>
    </location>
</feature>
<dbReference type="GO" id="GO:0016020">
    <property type="term" value="C:membrane"/>
    <property type="evidence" value="ECO:0007669"/>
    <property type="project" value="UniProtKB-SubCell"/>
</dbReference>
<dbReference type="InterPro" id="IPR011009">
    <property type="entry name" value="Kinase-like_dom_sf"/>
</dbReference>
<evidence type="ECO:0000259" key="3">
    <source>
        <dbReference type="PROSITE" id="PS50011"/>
    </source>
</evidence>
<feature type="region of interest" description="Disordered" evidence="2">
    <location>
        <begin position="227"/>
        <end position="261"/>
    </location>
</feature>
<gene>
    <name evidence="4" type="ORF">C1H46_011298</name>
</gene>
<protein>
    <recommendedName>
        <fullName evidence="3">Protein kinase domain-containing protein</fullName>
    </recommendedName>
</protein>
<accession>A0A540MWG7</accession>